<feature type="non-terminal residue" evidence="2">
    <location>
        <position position="250"/>
    </location>
</feature>
<proteinExistence type="predicted"/>
<dbReference type="AlphaFoldDB" id="A0A0D2M1P4"/>
<feature type="region of interest" description="Disordered" evidence="1">
    <location>
        <begin position="158"/>
        <end position="194"/>
    </location>
</feature>
<dbReference type="KEGG" id="mng:MNEG_10399"/>
<dbReference type="GeneID" id="25727557"/>
<organism evidence="2 3">
    <name type="scientific">Monoraphidium neglectum</name>
    <dbReference type="NCBI Taxonomy" id="145388"/>
    <lineage>
        <taxon>Eukaryota</taxon>
        <taxon>Viridiplantae</taxon>
        <taxon>Chlorophyta</taxon>
        <taxon>core chlorophytes</taxon>
        <taxon>Chlorophyceae</taxon>
        <taxon>CS clade</taxon>
        <taxon>Sphaeropleales</taxon>
        <taxon>Selenastraceae</taxon>
        <taxon>Monoraphidium</taxon>
    </lineage>
</organism>
<gene>
    <name evidence="2" type="ORF">MNEG_10399</name>
</gene>
<dbReference type="EMBL" id="KK102517">
    <property type="protein sequence ID" value="KIY97564.1"/>
    <property type="molecule type" value="Genomic_DNA"/>
</dbReference>
<protein>
    <submittedName>
        <fullName evidence="2">Uncharacterized protein</fullName>
    </submittedName>
</protein>
<sequence>MLPSPWATPLSPADASDADSCEPFAPLELLPWAPPQTPVRSYQRGRFAVQEGVLPAQQQQQLLAWRGSAPAAVGRAASPLAACAAAGLVRSASVPDATSCAIPVPARVPVPRADVGGGGFTWSSSSSCPPLPLLGGESERVPLISAADAAPLPPLSANDLARCEGSDGSGGSISSDSTCGGDGSPPPPRGRARACGSGAACALPGVACRTSKAALAAAAAPPQAVAFFRRGRFFVNVSSSPSAPPALLGR</sequence>
<keyword evidence="3" id="KW-1185">Reference proteome</keyword>
<evidence type="ECO:0000256" key="1">
    <source>
        <dbReference type="SAM" id="MobiDB-lite"/>
    </source>
</evidence>
<reference evidence="2 3" key="1">
    <citation type="journal article" date="2013" name="BMC Genomics">
        <title>Reconstruction of the lipid metabolism for the microalga Monoraphidium neglectum from its genome sequence reveals characteristics suitable for biofuel production.</title>
        <authorList>
            <person name="Bogen C."/>
            <person name="Al-Dilaimi A."/>
            <person name="Albersmeier A."/>
            <person name="Wichmann J."/>
            <person name="Grundmann M."/>
            <person name="Rupp O."/>
            <person name="Lauersen K.J."/>
            <person name="Blifernez-Klassen O."/>
            <person name="Kalinowski J."/>
            <person name="Goesmann A."/>
            <person name="Mussgnug J.H."/>
            <person name="Kruse O."/>
        </authorList>
    </citation>
    <scope>NUCLEOTIDE SEQUENCE [LARGE SCALE GENOMIC DNA]</scope>
    <source>
        <strain evidence="2 3">SAG 48.87</strain>
    </source>
</reference>
<dbReference type="Proteomes" id="UP000054498">
    <property type="component" value="Unassembled WGS sequence"/>
</dbReference>
<name>A0A0D2M1P4_9CHLO</name>
<evidence type="ECO:0000313" key="2">
    <source>
        <dbReference type="EMBL" id="KIY97564.1"/>
    </source>
</evidence>
<accession>A0A0D2M1P4</accession>
<dbReference type="RefSeq" id="XP_013896584.1">
    <property type="nucleotide sequence ID" value="XM_014041130.1"/>
</dbReference>
<evidence type="ECO:0000313" key="3">
    <source>
        <dbReference type="Proteomes" id="UP000054498"/>
    </source>
</evidence>